<accession>A0A8J3JW54</accession>
<feature type="region of interest" description="Disordered" evidence="1">
    <location>
        <begin position="12"/>
        <end position="51"/>
    </location>
</feature>
<feature type="transmembrane region" description="Helical" evidence="2">
    <location>
        <begin position="118"/>
        <end position="143"/>
    </location>
</feature>
<sequence>MTPNPYRAPLLAAGPPVASASRSRVTQAGMRDAGRGAVPVPPADERRPRRARRVRSGIWTALAGHGLAVALPLLPAILTDDPGPVFAIGGVAAQLLLAAFVVALGIARTVRRDGAGGVGLAIGWLAGAPVAAIAGLFVLAALAI</sequence>
<comment type="caution">
    <text evidence="3">The sequence shown here is derived from an EMBL/GenBank/DDBJ whole genome shotgun (WGS) entry which is preliminary data.</text>
</comment>
<keyword evidence="2" id="KW-0812">Transmembrane</keyword>
<reference evidence="3 4" key="1">
    <citation type="submission" date="2021-01" db="EMBL/GenBank/DDBJ databases">
        <title>Whole genome shotgun sequence of Catellatospora chokoriensis NBRC 107358.</title>
        <authorList>
            <person name="Komaki H."/>
            <person name="Tamura T."/>
        </authorList>
    </citation>
    <scope>NUCLEOTIDE SEQUENCE [LARGE SCALE GENOMIC DNA]</scope>
    <source>
        <strain evidence="3 4">NBRC 107358</strain>
    </source>
</reference>
<evidence type="ECO:0000313" key="3">
    <source>
        <dbReference type="EMBL" id="GIF87967.1"/>
    </source>
</evidence>
<protein>
    <submittedName>
        <fullName evidence="3">Uncharacterized protein</fullName>
    </submittedName>
</protein>
<keyword evidence="2" id="KW-0472">Membrane</keyword>
<proteinExistence type="predicted"/>
<dbReference type="EMBL" id="BONG01000006">
    <property type="protein sequence ID" value="GIF87967.1"/>
    <property type="molecule type" value="Genomic_DNA"/>
</dbReference>
<keyword evidence="4" id="KW-1185">Reference proteome</keyword>
<feature type="transmembrane region" description="Helical" evidence="2">
    <location>
        <begin position="84"/>
        <end position="106"/>
    </location>
</feature>
<evidence type="ECO:0000256" key="2">
    <source>
        <dbReference type="SAM" id="Phobius"/>
    </source>
</evidence>
<keyword evidence="2" id="KW-1133">Transmembrane helix</keyword>
<dbReference type="AlphaFoldDB" id="A0A8J3JW54"/>
<gene>
    <name evidence="3" type="ORF">Cch02nite_14110</name>
</gene>
<evidence type="ECO:0000256" key="1">
    <source>
        <dbReference type="SAM" id="MobiDB-lite"/>
    </source>
</evidence>
<name>A0A8J3JW54_9ACTN</name>
<organism evidence="3 4">
    <name type="scientific">Catellatospora chokoriensis</name>
    <dbReference type="NCBI Taxonomy" id="310353"/>
    <lineage>
        <taxon>Bacteria</taxon>
        <taxon>Bacillati</taxon>
        <taxon>Actinomycetota</taxon>
        <taxon>Actinomycetes</taxon>
        <taxon>Micromonosporales</taxon>
        <taxon>Micromonosporaceae</taxon>
        <taxon>Catellatospora</taxon>
    </lineage>
</organism>
<evidence type="ECO:0000313" key="4">
    <source>
        <dbReference type="Proteomes" id="UP000619293"/>
    </source>
</evidence>
<feature type="transmembrane region" description="Helical" evidence="2">
    <location>
        <begin position="56"/>
        <end position="78"/>
    </location>
</feature>
<dbReference type="Proteomes" id="UP000619293">
    <property type="component" value="Unassembled WGS sequence"/>
</dbReference>